<dbReference type="AlphaFoldDB" id="T0Q583"/>
<dbReference type="Gene3D" id="3.30.1520.10">
    <property type="entry name" value="Phox-like domain"/>
    <property type="match status" value="1"/>
</dbReference>
<name>T0Q583_SAPDV</name>
<dbReference type="GeneID" id="19953274"/>
<dbReference type="SMART" id="SM00312">
    <property type="entry name" value="PX"/>
    <property type="match status" value="1"/>
</dbReference>
<evidence type="ECO:0000313" key="3">
    <source>
        <dbReference type="Proteomes" id="UP000030762"/>
    </source>
</evidence>
<evidence type="ECO:0000259" key="1">
    <source>
        <dbReference type="PROSITE" id="PS50195"/>
    </source>
</evidence>
<proteinExistence type="predicted"/>
<evidence type="ECO:0000313" key="2">
    <source>
        <dbReference type="EMBL" id="EQC29776.1"/>
    </source>
</evidence>
<protein>
    <recommendedName>
        <fullName evidence="1">PX domain-containing protein</fullName>
    </recommendedName>
</protein>
<dbReference type="OMA" id="QRQHTRD"/>
<dbReference type="Proteomes" id="UP000030762">
    <property type="component" value="Unassembled WGS sequence"/>
</dbReference>
<accession>T0Q583</accession>
<gene>
    <name evidence="2" type="ORF">SDRG_12547</name>
</gene>
<sequence length="159" mass="17490">MGCTSSRAVDDLSVVAVAASETAAAGEVATPELAVTCRDVTEEAASDKKFVITGHSVRNDGVVVYHISMPNSPDEIQRRFRDFKRLHGELKDVVLQEDCDVAIPDLPYNGLLTKLQRQHTRDLDERKEKLGELLEAAASHPVTRNSKGFQKFITLDMAP</sequence>
<dbReference type="InParanoid" id="T0Q583"/>
<dbReference type="SUPFAM" id="SSF64268">
    <property type="entry name" value="PX domain"/>
    <property type="match status" value="1"/>
</dbReference>
<dbReference type="InterPro" id="IPR001683">
    <property type="entry name" value="PX_dom"/>
</dbReference>
<dbReference type="OrthoDB" id="73947at2759"/>
<dbReference type="GO" id="GO:0035091">
    <property type="term" value="F:phosphatidylinositol binding"/>
    <property type="evidence" value="ECO:0007669"/>
    <property type="project" value="InterPro"/>
</dbReference>
<feature type="domain" description="PX" evidence="1">
    <location>
        <begin position="43"/>
        <end position="159"/>
    </location>
</feature>
<organism evidence="2 3">
    <name type="scientific">Saprolegnia diclina (strain VS20)</name>
    <dbReference type="NCBI Taxonomy" id="1156394"/>
    <lineage>
        <taxon>Eukaryota</taxon>
        <taxon>Sar</taxon>
        <taxon>Stramenopiles</taxon>
        <taxon>Oomycota</taxon>
        <taxon>Saprolegniomycetes</taxon>
        <taxon>Saprolegniales</taxon>
        <taxon>Saprolegniaceae</taxon>
        <taxon>Saprolegnia</taxon>
    </lineage>
</organism>
<dbReference type="InterPro" id="IPR036871">
    <property type="entry name" value="PX_dom_sf"/>
</dbReference>
<dbReference type="RefSeq" id="XP_008616842.1">
    <property type="nucleotide sequence ID" value="XM_008618620.1"/>
</dbReference>
<keyword evidence="3" id="KW-1185">Reference proteome</keyword>
<dbReference type="Pfam" id="PF00787">
    <property type="entry name" value="PX"/>
    <property type="match status" value="1"/>
</dbReference>
<dbReference type="CDD" id="cd06093">
    <property type="entry name" value="PX_domain"/>
    <property type="match status" value="1"/>
</dbReference>
<reference evidence="2 3" key="1">
    <citation type="submission" date="2012-04" db="EMBL/GenBank/DDBJ databases">
        <title>The Genome Sequence of Saprolegnia declina VS20.</title>
        <authorList>
            <consortium name="The Broad Institute Genome Sequencing Platform"/>
            <person name="Russ C."/>
            <person name="Nusbaum C."/>
            <person name="Tyler B."/>
            <person name="van West P."/>
            <person name="Dieguez-Uribeondo J."/>
            <person name="de Bruijn I."/>
            <person name="Tripathy S."/>
            <person name="Jiang R."/>
            <person name="Young S.K."/>
            <person name="Zeng Q."/>
            <person name="Gargeya S."/>
            <person name="Fitzgerald M."/>
            <person name="Haas B."/>
            <person name="Abouelleil A."/>
            <person name="Alvarado L."/>
            <person name="Arachchi H.M."/>
            <person name="Berlin A."/>
            <person name="Chapman S.B."/>
            <person name="Goldberg J."/>
            <person name="Griggs A."/>
            <person name="Gujja S."/>
            <person name="Hansen M."/>
            <person name="Howarth C."/>
            <person name="Imamovic A."/>
            <person name="Larimer J."/>
            <person name="McCowen C."/>
            <person name="Montmayeur A."/>
            <person name="Murphy C."/>
            <person name="Neiman D."/>
            <person name="Pearson M."/>
            <person name="Priest M."/>
            <person name="Roberts A."/>
            <person name="Saif S."/>
            <person name="Shea T."/>
            <person name="Sisk P."/>
            <person name="Sykes S."/>
            <person name="Wortman J."/>
            <person name="Nusbaum C."/>
            <person name="Birren B."/>
        </authorList>
    </citation>
    <scope>NUCLEOTIDE SEQUENCE [LARGE SCALE GENOMIC DNA]</scope>
    <source>
        <strain evidence="2 3">VS20</strain>
    </source>
</reference>
<dbReference type="VEuPathDB" id="FungiDB:SDRG_12547"/>
<dbReference type="EMBL" id="JH767181">
    <property type="protein sequence ID" value="EQC29776.1"/>
    <property type="molecule type" value="Genomic_DNA"/>
</dbReference>
<dbReference type="PROSITE" id="PS50195">
    <property type="entry name" value="PX"/>
    <property type="match status" value="1"/>
</dbReference>